<keyword evidence="3 4" id="KW-0378">Hydrolase</keyword>
<dbReference type="EMBL" id="ATDP01000081">
    <property type="protein sequence ID" value="EQB15979.1"/>
    <property type="molecule type" value="Genomic_DNA"/>
</dbReference>
<dbReference type="PANTHER" id="PTHR11839:SF22">
    <property type="entry name" value="NUDIX HYDROLASE 26, CHLOROPLASTIC"/>
    <property type="match status" value="1"/>
</dbReference>
<dbReference type="GO" id="GO:0006753">
    <property type="term" value="P:nucleoside phosphate metabolic process"/>
    <property type="evidence" value="ECO:0007669"/>
    <property type="project" value="TreeGrafter"/>
</dbReference>
<dbReference type="SUPFAM" id="SSF55811">
    <property type="entry name" value="Nudix"/>
    <property type="match status" value="1"/>
</dbReference>
<dbReference type="InterPro" id="IPR020476">
    <property type="entry name" value="Nudix_hydrolase"/>
</dbReference>
<evidence type="ECO:0000256" key="3">
    <source>
        <dbReference type="ARBA" id="ARBA00022801"/>
    </source>
</evidence>
<dbReference type="Pfam" id="PF00293">
    <property type="entry name" value="NUDIX"/>
    <property type="match status" value="1"/>
</dbReference>
<proteinExistence type="inferred from homology"/>
<dbReference type="Gene3D" id="3.90.79.10">
    <property type="entry name" value="Nucleoside Triphosphate Pyrophosphohydrolase"/>
    <property type="match status" value="1"/>
</dbReference>
<name>T0J207_9SPHN</name>
<dbReference type="PRINTS" id="PR00502">
    <property type="entry name" value="NUDIXFAMILY"/>
</dbReference>
<keyword evidence="7" id="KW-1185">Reference proteome</keyword>
<dbReference type="CDD" id="cd03671">
    <property type="entry name" value="NUDIX_Ap4A_hydrolase_plant_like"/>
    <property type="match status" value="1"/>
</dbReference>
<dbReference type="InterPro" id="IPR022927">
    <property type="entry name" value="RppH"/>
</dbReference>
<dbReference type="eggNOG" id="COG1051">
    <property type="taxonomic scope" value="Bacteria"/>
</dbReference>
<dbReference type="PANTHER" id="PTHR11839">
    <property type="entry name" value="UDP/ADP-SUGAR PYROPHOSPHATASE"/>
    <property type="match status" value="1"/>
</dbReference>
<comment type="caution">
    <text evidence="6">The sequence shown here is derived from an EMBL/GenBank/DDBJ whole genome shotgun (WGS) entry which is preliminary data.</text>
</comment>
<comment type="similarity">
    <text evidence="4">Belongs to the Nudix hydrolase family. RppH subfamily.</text>
</comment>
<evidence type="ECO:0000256" key="4">
    <source>
        <dbReference type="HAMAP-Rule" id="MF_00298"/>
    </source>
</evidence>
<comment type="cofactor">
    <cofactor evidence="1">
        <name>Mn(2+)</name>
        <dbReference type="ChEBI" id="CHEBI:29035"/>
    </cofactor>
</comment>
<sequence length="222" mass="25274">MAHGGSKCSFGHLAAFTPRLAAPRRFGPWTASRPRIIVGWRHQGGDGGFGEELPDKGNWGFTDLATKEQEMGYRPCVGIMLVNREGKVFVGQRLDNVVEAWQMPQGGIDDGEDARTAALRELREETGIDRAHVDIIAKAKDEHFYDLPPELMGKLWGGKYRGQRQYWFLARFLGQDSDIDIATEHPEFRAWKWAAPETLPDMIVTFKRKLYRDIVQEFRALI</sequence>
<evidence type="ECO:0000313" key="6">
    <source>
        <dbReference type="EMBL" id="EQB15979.1"/>
    </source>
</evidence>
<reference evidence="6 7" key="1">
    <citation type="journal article" date="2013" name="Genome Announc.">
        <title>Draft Genome Sequence of Sphingobium lactosutens Strain DS20T, Isolated from a Hexachlorocyclohexane Dumpsite.</title>
        <authorList>
            <person name="Kumar R."/>
            <person name="Dwivedi V."/>
            <person name="Negi V."/>
            <person name="Khurana J.P."/>
            <person name="Lal R."/>
        </authorList>
    </citation>
    <scope>NUCLEOTIDE SEQUENCE [LARGE SCALE GENOMIC DNA]</scope>
    <source>
        <strain evidence="6 7">DS20</strain>
    </source>
</reference>
<feature type="short sequence motif" description="Nudix box" evidence="4">
    <location>
        <begin position="106"/>
        <end position="127"/>
    </location>
</feature>
<dbReference type="EC" id="3.6.1.-" evidence="4"/>
<evidence type="ECO:0000259" key="5">
    <source>
        <dbReference type="PROSITE" id="PS51462"/>
    </source>
</evidence>
<dbReference type="AlphaFoldDB" id="T0J207"/>
<dbReference type="PROSITE" id="PS51462">
    <property type="entry name" value="NUDIX"/>
    <property type="match status" value="1"/>
</dbReference>
<dbReference type="PATRIC" id="fig|1331060.3.peg.1847"/>
<evidence type="ECO:0000256" key="1">
    <source>
        <dbReference type="ARBA" id="ARBA00001936"/>
    </source>
</evidence>
<gene>
    <name evidence="4" type="primary">rppH</name>
    <name evidence="4" type="synonym">nudH</name>
    <name evidence="6" type="ORF">RLDS_09700</name>
</gene>
<feature type="domain" description="Nudix hydrolase" evidence="5">
    <location>
        <begin position="72"/>
        <end position="216"/>
    </location>
</feature>
<dbReference type="InterPro" id="IPR000086">
    <property type="entry name" value="NUDIX_hydrolase_dom"/>
</dbReference>
<dbReference type="GO" id="GO:0008893">
    <property type="term" value="F:guanosine-3',5'-bis(diphosphate) 3'-diphosphatase activity"/>
    <property type="evidence" value="ECO:0007669"/>
    <property type="project" value="TreeGrafter"/>
</dbReference>
<comment type="cofactor">
    <cofactor evidence="2">
        <name>Mg(2+)</name>
        <dbReference type="ChEBI" id="CHEBI:18420"/>
    </cofactor>
</comment>
<dbReference type="GO" id="GO:0019693">
    <property type="term" value="P:ribose phosphate metabolic process"/>
    <property type="evidence" value="ECO:0007669"/>
    <property type="project" value="TreeGrafter"/>
</dbReference>
<comment type="cofactor">
    <cofactor evidence="4">
        <name>a divalent metal cation</name>
        <dbReference type="ChEBI" id="CHEBI:60240"/>
    </cofactor>
</comment>
<dbReference type="GO" id="GO:0034432">
    <property type="term" value="F:bis(5'-adenosyl)-pentaphosphatase activity"/>
    <property type="evidence" value="ECO:0007669"/>
    <property type="project" value="TreeGrafter"/>
</dbReference>
<dbReference type="InterPro" id="IPR020084">
    <property type="entry name" value="NUDIX_hydrolase_CS"/>
</dbReference>
<accession>T0J207</accession>
<protein>
    <recommendedName>
        <fullName evidence="4">RNA pyrophosphohydrolase</fullName>
        <ecNumber evidence="4">3.6.1.-</ecNumber>
    </recommendedName>
    <alternativeName>
        <fullName evidence="4">(Di)nucleoside polyphosphate hydrolase</fullName>
    </alternativeName>
</protein>
<comment type="function">
    <text evidence="4">Accelerates the degradation of transcripts by removing pyrophosphate from the 5'-end of triphosphorylated RNA, leading to a more labile monophosphorylated state that can stimulate subsequent ribonuclease cleavage.</text>
</comment>
<evidence type="ECO:0000313" key="7">
    <source>
        <dbReference type="Proteomes" id="UP000015531"/>
    </source>
</evidence>
<dbReference type="Proteomes" id="UP000015531">
    <property type="component" value="Unassembled WGS sequence"/>
</dbReference>
<organism evidence="6 7">
    <name type="scientific">Sphingobium lactosutens DS20</name>
    <dbReference type="NCBI Taxonomy" id="1331060"/>
    <lineage>
        <taxon>Bacteria</taxon>
        <taxon>Pseudomonadati</taxon>
        <taxon>Pseudomonadota</taxon>
        <taxon>Alphaproteobacteria</taxon>
        <taxon>Sphingomonadales</taxon>
        <taxon>Sphingomonadaceae</taxon>
        <taxon>Sphingobium</taxon>
    </lineage>
</organism>
<dbReference type="InterPro" id="IPR015797">
    <property type="entry name" value="NUDIX_hydrolase-like_dom_sf"/>
</dbReference>
<evidence type="ECO:0000256" key="2">
    <source>
        <dbReference type="ARBA" id="ARBA00001946"/>
    </source>
</evidence>
<dbReference type="PROSITE" id="PS00893">
    <property type="entry name" value="NUDIX_BOX"/>
    <property type="match status" value="1"/>
</dbReference>
<dbReference type="HAMAP" id="MF_00298">
    <property type="entry name" value="Nudix_RppH"/>
    <property type="match status" value="1"/>
</dbReference>
<dbReference type="NCBIfam" id="NF001938">
    <property type="entry name" value="PRK00714.1-5"/>
    <property type="match status" value="1"/>
</dbReference>